<reference evidence="2" key="2">
    <citation type="journal article" date="2021" name="PeerJ">
        <title>Extensive microbial diversity within the chicken gut microbiome revealed by metagenomics and culture.</title>
        <authorList>
            <person name="Gilroy R."/>
            <person name="Ravi A."/>
            <person name="Getino M."/>
            <person name="Pursley I."/>
            <person name="Horton D.L."/>
            <person name="Alikhan N.F."/>
            <person name="Baker D."/>
            <person name="Gharbi K."/>
            <person name="Hall N."/>
            <person name="Watson M."/>
            <person name="Adriaenssens E.M."/>
            <person name="Foster-Nyarko E."/>
            <person name="Jarju S."/>
            <person name="Secka A."/>
            <person name="Antonio M."/>
            <person name="Oren A."/>
            <person name="Chaudhuri R.R."/>
            <person name="La Ragione R."/>
            <person name="Hildebrand F."/>
            <person name="Pallen M.J."/>
        </authorList>
    </citation>
    <scope>NUCLEOTIDE SEQUENCE</scope>
    <source>
        <strain evidence="2">CHK189-12415</strain>
    </source>
</reference>
<dbReference type="Proteomes" id="UP000824241">
    <property type="component" value="Unassembled WGS sequence"/>
</dbReference>
<dbReference type="Gene3D" id="3.30.1540.10">
    <property type="entry name" value="formyl-coa transferase, domain 3"/>
    <property type="match status" value="1"/>
</dbReference>
<dbReference type="InterPro" id="IPR003673">
    <property type="entry name" value="CoA-Trfase_fam_III"/>
</dbReference>
<dbReference type="GO" id="GO:0008410">
    <property type="term" value="F:CoA-transferase activity"/>
    <property type="evidence" value="ECO:0007669"/>
    <property type="project" value="TreeGrafter"/>
</dbReference>
<dbReference type="InterPro" id="IPR023606">
    <property type="entry name" value="CoA-Trfase_III_dom_1_sf"/>
</dbReference>
<feature type="non-terminal residue" evidence="2">
    <location>
        <position position="1"/>
    </location>
</feature>
<proteinExistence type="predicted"/>
<comment type="caution">
    <text evidence="2">The sequence shown here is derived from an EMBL/GenBank/DDBJ whole genome shotgun (WGS) entry which is preliminary data.</text>
</comment>
<sequence length="97" mass="10614">KECVDMILGAGIPAGPIYNVSDIMEDPHIRDDREMFIHVDHPVMGDVILNGNPVKLSDTKVGIRFPSPTLGQHNEEILESLGYTAGEVEGFKEKGVL</sequence>
<evidence type="ECO:0000256" key="1">
    <source>
        <dbReference type="ARBA" id="ARBA00022679"/>
    </source>
</evidence>
<dbReference type="Gene3D" id="3.40.50.10540">
    <property type="entry name" value="Crotonobetainyl-coa:carnitine coa-transferase, domain 1"/>
    <property type="match status" value="1"/>
</dbReference>
<evidence type="ECO:0000313" key="2">
    <source>
        <dbReference type="EMBL" id="HIR60915.1"/>
    </source>
</evidence>
<dbReference type="InterPro" id="IPR044855">
    <property type="entry name" value="CoA-Trfase_III_dom3_sf"/>
</dbReference>
<evidence type="ECO:0000313" key="3">
    <source>
        <dbReference type="Proteomes" id="UP000824241"/>
    </source>
</evidence>
<dbReference type="PANTHER" id="PTHR48207:SF3">
    <property type="entry name" value="SUCCINATE--HYDROXYMETHYLGLUTARATE COA-TRANSFERASE"/>
    <property type="match status" value="1"/>
</dbReference>
<organism evidence="2 3">
    <name type="scientific">Candidatus Faecivivens stercoravium</name>
    <dbReference type="NCBI Taxonomy" id="2840803"/>
    <lineage>
        <taxon>Bacteria</taxon>
        <taxon>Bacillati</taxon>
        <taxon>Bacillota</taxon>
        <taxon>Clostridia</taxon>
        <taxon>Eubacteriales</taxon>
        <taxon>Oscillospiraceae</taxon>
        <taxon>Oscillospiraceae incertae sedis</taxon>
        <taxon>Candidatus Faecivivens</taxon>
    </lineage>
</organism>
<gene>
    <name evidence="2" type="ORF">IAB37_05000</name>
</gene>
<reference evidence="2" key="1">
    <citation type="submission" date="2020-10" db="EMBL/GenBank/DDBJ databases">
        <authorList>
            <person name="Gilroy R."/>
        </authorList>
    </citation>
    <scope>NUCLEOTIDE SEQUENCE</scope>
    <source>
        <strain evidence="2">CHK189-12415</strain>
    </source>
</reference>
<dbReference type="AlphaFoldDB" id="A0A9D1DXC3"/>
<name>A0A9D1DXC3_9FIRM</name>
<dbReference type="Pfam" id="PF02515">
    <property type="entry name" value="CoA_transf_3"/>
    <property type="match status" value="1"/>
</dbReference>
<keyword evidence="1 2" id="KW-0808">Transferase</keyword>
<accession>A0A9D1DXC3</accession>
<protein>
    <submittedName>
        <fullName evidence="2">CoA transferase</fullName>
    </submittedName>
</protein>
<dbReference type="EMBL" id="DVHA01000164">
    <property type="protein sequence ID" value="HIR60915.1"/>
    <property type="molecule type" value="Genomic_DNA"/>
</dbReference>
<dbReference type="SUPFAM" id="SSF89796">
    <property type="entry name" value="CoA-transferase family III (CaiB/BaiF)"/>
    <property type="match status" value="1"/>
</dbReference>
<dbReference type="InterPro" id="IPR050483">
    <property type="entry name" value="CoA-transferase_III_domain"/>
</dbReference>
<dbReference type="PANTHER" id="PTHR48207">
    <property type="entry name" value="SUCCINATE--HYDROXYMETHYLGLUTARATE COA-TRANSFERASE"/>
    <property type="match status" value="1"/>
</dbReference>